<evidence type="ECO:0000256" key="2">
    <source>
        <dbReference type="ARBA" id="ARBA00022741"/>
    </source>
</evidence>
<evidence type="ECO:0000256" key="3">
    <source>
        <dbReference type="ARBA" id="ARBA00022801"/>
    </source>
</evidence>
<organism evidence="8 9">
    <name type="scientific">Acetobacter orientalis</name>
    <dbReference type="NCBI Taxonomy" id="146474"/>
    <lineage>
        <taxon>Bacteria</taxon>
        <taxon>Pseudomonadati</taxon>
        <taxon>Pseudomonadota</taxon>
        <taxon>Alphaproteobacteria</taxon>
        <taxon>Acetobacterales</taxon>
        <taxon>Acetobacteraceae</taxon>
        <taxon>Acetobacter</taxon>
    </lineage>
</organism>
<protein>
    <recommendedName>
        <fullName evidence="7">Dynamin N-terminal domain-containing protein</fullName>
    </recommendedName>
</protein>
<gene>
    <name evidence="8" type="ORF">HK12_03545</name>
</gene>
<dbReference type="Proteomes" id="UP000194639">
    <property type="component" value="Unassembled WGS sequence"/>
</dbReference>
<evidence type="ECO:0000256" key="6">
    <source>
        <dbReference type="SAM" id="Coils"/>
    </source>
</evidence>
<keyword evidence="4" id="KW-0342">GTP-binding</keyword>
<dbReference type="GO" id="GO:0005525">
    <property type="term" value="F:GTP binding"/>
    <property type="evidence" value="ECO:0007669"/>
    <property type="project" value="UniProtKB-KW"/>
</dbReference>
<evidence type="ECO:0000313" key="8">
    <source>
        <dbReference type="EMBL" id="OUI82715.1"/>
    </source>
</evidence>
<evidence type="ECO:0000259" key="7">
    <source>
        <dbReference type="Pfam" id="PF00350"/>
    </source>
</evidence>
<dbReference type="GO" id="GO:0003924">
    <property type="term" value="F:GTPase activity"/>
    <property type="evidence" value="ECO:0007669"/>
    <property type="project" value="InterPro"/>
</dbReference>
<dbReference type="GO" id="GO:0008053">
    <property type="term" value="P:mitochondrial fusion"/>
    <property type="evidence" value="ECO:0007669"/>
    <property type="project" value="TreeGrafter"/>
</dbReference>
<comment type="caution">
    <text evidence="8">The sequence shown here is derived from an EMBL/GenBank/DDBJ whole genome shotgun (WGS) entry which is preliminary data.</text>
</comment>
<evidence type="ECO:0000256" key="4">
    <source>
        <dbReference type="ARBA" id="ARBA00023134"/>
    </source>
</evidence>
<dbReference type="InterPro" id="IPR045063">
    <property type="entry name" value="Dynamin_N"/>
</dbReference>
<dbReference type="SUPFAM" id="SSF52540">
    <property type="entry name" value="P-loop containing nucleoside triphosphate hydrolases"/>
    <property type="match status" value="1"/>
</dbReference>
<dbReference type="GO" id="GO:0016020">
    <property type="term" value="C:membrane"/>
    <property type="evidence" value="ECO:0007669"/>
    <property type="project" value="UniProtKB-SubCell"/>
</dbReference>
<name>A0A252A2N4_9PROT</name>
<accession>A0A252A2N4</accession>
<reference evidence="8 9" key="1">
    <citation type="submission" date="2014-06" db="EMBL/GenBank/DDBJ databases">
        <authorList>
            <person name="Ju J."/>
            <person name="Zhang J."/>
        </authorList>
    </citation>
    <scope>NUCLEOTIDE SEQUENCE [LARGE SCALE GENOMIC DNA]</scope>
    <source>
        <strain evidence="8">DmW_045</strain>
    </source>
</reference>
<dbReference type="Pfam" id="PF00350">
    <property type="entry name" value="Dynamin_N"/>
    <property type="match status" value="1"/>
</dbReference>
<keyword evidence="2" id="KW-0547">Nucleotide-binding</keyword>
<keyword evidence="6" id="KW-0175">Coiled coil</keyword>
<keyword evidence="3" id="KW-0378">Hydrolase</keyword>
<feature type="coiled-coil region" evidence="6">
    <location>
        <begin position="432"/>
        <end position="474"/>
    </location>
</feature>
<evidence type="ECO:0000256" key="1">
    <source>
        <dbReference type="ARBA" id="ARBA00004370"/>
    </source>
</evidence>
<dbReference type="PANTHER" id="PTHR10465">
    <property type="entry name" value="TRANSMEMBRANE GTPASE FZO1"/>
    <property type="match status" value="1"/>
</dbReference>
<dbReference type="EMBL" id="JOMO01000019">
    <property type="protein sequence ID" value="OUI82715.1"/>
    <property type="molecule type" value="Genomic_DNA"/>
</dbReference>
<evidence type="ECO:0000256" key="5">
    <source>
        <dbReference type="ARBA" id="ARBA00023136"/>
    </source>
</evidence>
<dbReference type="Gene3D" id="3.40.50.300">
    <property type="entry name" value="P-loop containing nucleotide triphosphate hydrolases"/>
    <property type="match status" value="1"/>
</dbReference>
<proteinExistence type="predicted"/>
<dbReference type="PANTHER" id="PTHR10465:SF0">
    <property type="entry name" value="SARCALUMENIN"/>
    <property type="match status" value="1"/>
</dbReference>
<comment type="subcellular location">
    <subcellularLocation>
        <location evidence="1">Membrane</location>
    </subcellularLocation>
</comment>
<evidence type="ECO:0000313" key="9">
    <source>
        <dbReference type="Proteomes" id="UP000194639"/>
    </source>
</evidence>
<dbReference type="InterPro" id="IPR027417">
    <property type="entry name" value="P-loop_NTPase"/>
</dbReference>
<keyword evidence="5" id="KW-0472">Membrane</keyword>
<dbReference type="RefSeq" id="WP_086552162.1">
    <property type="nucleotide sequence ID" value="NZ_JOMO01000019.1"/>
</dbReference>
<dbReference type="AlphaFoldDB" id="A0A252A2N4"/>
<feature type="domain" description="Dynamin N-terminal" evidence="7">
    <location>
        <begin position="78"/>
        <end position="237"/>
    </location>
</feature>
<dbReference type="InterPro" id="IPR027094">
    <property type="entry name" value="Mitofusin_fam"/>
</dbReference>
<sequence>MTETAHQTPDLKELFRDSATYWQRQTKEINAIADDIEQTLSDQLDTARRESLTRKREILGDAVQTLLERVKSPELVLATTGTTSSGKSTLANFLIGDSLLPSAVQEMSAGLVKVRHHDNRHTLKIAPTRGATWATGEWDNLSANDIRQRLENTMEAFREVEKEDSSIEPVQFEIDWPIRLASEKLRFGLPEGTQITILDLPGLKAINDERNGPVIRKNISQALCLVAYNAEETDDKKQKELLNQVINQVTSWRKTSDVLGRMLFLLNRIDAFSRNDSDPNASLAKFRSYVTKQLREGLLKELPEEQTTINEIEPAAISSLPALWAVEANLAQSEPKKQQDCLESIEANFSTIFPKGYWKSYPRDFEDLTDDLRRHLIDDTLRYSFANEFEQRLGKHIAVNLPEIALAGPISTVANAANDFLTALDQTLDAYTTRTEDEAENAKKRLAKIEDSLIRETENIITNLEKLKKCAIDNSENSGVDIIEDIGPVLNEIGNYIGKPQLLAPIRNLSTDIFTRPSNDLSDFVEAILQASSPAPSPLMIGAPTLAQFINAVEKLQASPYGKVWQEGGVFREGPEATMVQAALDEFSKQLSVILNFVVAHATNHSGERISIIFKECVSLFIAEIEKRTHDALKHDLQAFPGLSTIFDGEIVFPSFKSVPINFVPEIEEWNGVETREEKEVSYERSLWTLYLMRHKVEKIVKKDYDVKGISICGIGDLFSGFYKSNEYKPLEECVWDYITTLIEVFAKSTKTRIEKGIESYKLAIDQSIYAVEKKQEEEIKNFKLYKNRLCTLLNTTTYAPEWKQITMMESSDVI</sequence>